<feature type="transmembrane region" description="Helical" evidence="1">
    <location>
        <begin position="133"/>
        <end position="157"/>
    </location>
</feature>
<sequence length="376" mass="38983">MRDDLTAAHARLRHWAKQRPTARDPYEVLVELDFIQRDTTPGAEAERDRRAALEVLVRRGVLTEAVAAGAAEAPIGGAAATVSRPQRRAPKAIPTRIVEDRPADPGAVVAVGLIALAPVSVAAPAFTGLDLVAAYWVSTGLLLAGELVLATTAGRGASAPRRIGRLSPVALRWVAALAALVPVLVIVTAFADPVAATRYVGAFLGAQSMMVFGIVAFSEIARKQDWNARGGRSADPRVVRGESLRIDIGAFLGTALVAIAPFAAAPSLVTAADPLTCGWLATGLLVAGAFVLGLTAGRADPLAPARRGRLSSAALRWVVALAIATPVTQLAMILTELDALWTAMAGCLAIQSLAVIALITLPSIARGQERGGPLRS</sequence>
<dbReference type="AlphaFoldDB" id="A0A1N6I0P8"/>
<feature type="transmembrane region" description="Helical" evidence="1">
    <location>
        <begin position="250"/>
        <end position="272"/>
    </location>
</feature>
<accession>A0A1N6I0P8</accession>
<dbReference type="EMBL" id="FSRJ01000005">
    <property type="protein sequence ID" value="SIO25593.1"/>
    <property type="molecule type" value="Genomic_DNA"/>
</dbReference>
<feature type="transmembrane region" description="Helical" evidence="1">
    <location>
        <begin position="196"/>
        <end position="217"/>
    </location>
</feature>
<keyword evidence="1" id="KW-1133">Transmembrane helix</keyword>
<protein>
    <submittedName>
        <fullName evidence="2">Uncharacterized protein</fullName>
    </submittedName>
</protein>
<dbReference type="Proteomes" id="UP000184699">
    <property type="component" value="Unassembled WGS sequence"/>
</dbReference>
<feature type="transmembrane region" description="Helical" evidence="1">
    <location>
        <begin position="317"/>
        <end position="334"/>
    </location>
</feature>
<gene>
    <name evidence="2" type="ORF">SAMN05443544_3546</name>
</gene>
<keyword evidence="1" id="KW-0472">Membrane</keyword>
<evidence type="ECO:0000313" key="3">
    <source>
        <dbReference type="Proteomes" id="UP000184699"/>
    </source>
</evidence>
<name>A0A1N6I0P8_9MICO</name>
<dbReference type="RefSeq" id="WP_074261687.1">
    <property type="nucleotide sequence ID" value="NZ_FSRJ01000005.1"/>
</dbReference>
<reference evidence="3" key="1">
    <citation type="submission" date="2016-11" db="EMBL/GenBank/DDBJ databases">
        <authorList>
            <person name="Varghese N."/>
            <person name="Submissions S."/>
        </authorList>
    </citation>
    <scope>NUCLEOTIDE SEQUENCE [LARGE SCALE GENOMIC DNA]</scope>
    <source>
        <strain evidence="3">DSM 8595</strain>
    </source>
</reference>
<keyword evidence="3" id="KW-1185">Reference proteome</keyword>
<feature type="transmembrane region" description="Helical" evidence="1">
    <location>
        <begin position="169"/>
        <end position="190"/>
    </location>
</feature>
<feature type="transmembrane region" description="Helical" evidence="1">
    <location>
        <begin position="106"/>
        <end position="127"/>
    </location>
</feature>
<keyword evidence="1" id="KW-0812">Transmembrane</keyword>
<feature type="transmembrane region" description="Helical" evidence="1">
    <location>
        <begin position="278"/>
        <end position="296"/>
    </location>
</feature>
<evidence type="ECO:0000256" key="1">
    <source>
        <dbReference type="SAM" id="Phobius"/>
    </source>
</evidence>
<dbReference type="OrthoDB" id="5003765at2"/>
<evidence type="ECO:0000313" key="2">
    <source>
        <dbReference type="EMBL" id="SIO25593.1"/>
    </source>
</evidence>
<feature type="transmembrane region" description="Helical" evidence="1">
    <location>
        <begin position="340"/>
        <end position="361"/>
    </location>
</feature>
<proteinExistence type="predicted"/>
<dbReference type="STRING" id="232089.SAMN05443544_3546"/>
<organism evidence="2 3">
    <name type="scientific">Agromyces cerinus subsp. cerinus</name>
    <dbReference type="NCBI Taxonomy" id="232089"/>
    <lineage>
        <taxon>Bacteria</taxon>
        <taxon>Bacillati</taxon>
        <taxon>Actinomycetota</taxon>
        <taxon>Actinomycetes</taxon>
        <taxon>Micrococcales</taxon>
        <taxon>Microbacteriaceae</taxon>
        <taxon>Agromyces</taxon>
    </lineage>
</organism>